<dbReference type="InterPro" id="IPR009075">
    <property type="entry name" value="AcylCo_DH/oxidase_C"/>
</dbReference>
<feature type="domain" description="Adaptive response protein AidB N-terminal" evidence="8">
    <location>
        <begin position="42"/>
        <end position="192"/>
    </location>
</feature>
<reference evidence="10" key="1">
    <citation type="journal article" date="2019" name="Int. J. Syst. Evol. Microbiol.">
        <title>The Global Catalogue of Microorganisms (GCM) 10K type strain sequencing project: providing services to taxonomists for standard genome sequencing and annotation.</title>
        <authorList>
            <consortium name="The Broad Institute Genomics Platform"/>
            <consortium name="The Broad Institute Genome Sequencing Center for Infectious Disease"/>
            <person name="Wu L."/>
            <person name="Ma J."/>
        </authorList>
    </citation>
    <scope>NUCLEOTIDE SEQUENCE [LARGE SCALE GENOMIC DNA]</scope>
    <source>
        <strain evidence="10">CCUG 43114</strain>
    </source>
</reference>
<evidence type="ECO:0000256" key="5">
    <source>
        <dbReference type="SAM" id="MobiDB-lite"/>
    </source>
</evidence>
<comment type="cofactor">
    <cofactor evidence="4">
        <name>FAD</name>
        <dbReference type="ChEBI" id="CHEBI:57692"/>
    </cofactor>
</comment>
<dbReference type="InterPro" id="IPR006091">
    <property type="entry name" value="Acyl-CoA_Oxase/DH_mid-dom"/>
</dbReference>
<dbReference type="InterPro" id="IPR052904">
    <property type="entry name" value="Acyl-CoA_dehydrogenase-like"/>
</dbReference>
<proteinExistence type="inferred from homology"/>
<accession>A0ABW0GSH9</accession>
<feature type="domain" description="Acyl-CoA dehydrogenase/oxidase C-terminal" evidence="6">
    <location>
        <begin position="338"/>
        <end position="449"/>
    </location>
</feature>
<dbReference type="Pfam" id="PF02770">
    <property type="entry name" value="Acyl-CoA_dh_M"/>
    <property type="match status" value="1"/>
</dbReference>
<dbReference type="RefSeq" id="WP_340268547.1">
    <property type="nucleotide sequence ID" value="NZ_JBBEOG010000003.1"/>
</dbReference>
<keyword evidence="3 4" id="KW-0274">FAD</keyword>
<feature type="region of interest" description="Disordered" evidence="5">
    <location>
        <begin position="29"/>
        <end position="48"/>
    </location>
</feature>
<gene>
    <name evidence="9" type="ORF">ACFPJ6_17150</name>
</gene>
<evidence type="ECO:0000256" key="3">
    <source>
        <dbReference type="ARBA" id="ARBA00022827"/>
    </source>
</evidence>
<dbReference type="EMBL" id="JBHSLD010000027">
    <property type="protein sequence ID" value="MFC5382492.1"/>
    <property type="molecule type" value="Genomic_DNA"/>
</dbReference>
<evidence type="ECO:0000256" key="2">
    <source>
        <dbReference type="ARBA" id="ARBA00022630"/>
    </source>
</evidence>
<dbReference type="SUPFAM" id="SSF56645">
    <property type="entry name" value="Acyl-CoA dehydrogenase NM domain-like"/>
    <property type="match status" value="1"/>
</dbReference>
<comment type="caution">
    <text evidence="9">The sequence shown here is derived from an EMBL/GenBank/DDBJ whole genome shotgun (WGS) entry which is preliminary data.</text>
</comment>
<evidence type="ECO:0000259" key="6">
    <source>
        <dbReference type="Pfam" id="PF00441"/>
    </source>
</evidence>
<evidence type="ECO:0000256" key="4">
    <source>
        <dbReference type="RuleBase" id="RU362125"/>
    </source>
</evidence>
<dbReference type="Gene3D" id="6.10.250.600">
    <property type="match status" value="1"/>
</dbReference>
<dbReference type="InterPro" id="IPR036250">
    <property type="entry name" value="AcylCo_DH-like_C"/>
</dbReference>
<protein>
    <submittedName>
        <fullName evidence="9">Acyl-CoA dehydrogenase family protein</fullName>
    </submittedName>
</protein>
<dbReference type="Gene3D" id="2.40.110.20">
    <property type="match status" value="1"/>
</dbReference>
<sequence length="583" mass="60171">MAVPPERRTRRERSGDRHGDQVIDLRAAAASRGRTAARGSAPDPGDLDLAAADPALRDAVRTYGGEEALPGLHELGRHCGARATRELAAEVERSPARLDAYDDAGERVDRVVHHPGWRALLRDGAQAGLTGRPWASGEPHAHLERAASLLLWAQVSGSAAAQAATHHAATAAVVGGPAAASWLPRLASRRVDVTSRRGSAARATSAGLALSEQGGSDTRAATTRAVTELGGPLDGGPTWRLSGRKWFVGNADADVLVVSAATDDGPGTFLVPRSLPGTGDDGLRLLRLRHGRARRAWVVGDVELDDAWAVRLDDENAPGGEALARVAATQHLDGTVLAAAAVRAALWRAGHHARRSARPGGPLDTAPLLRTVLADLAVESEAATLLALRLAAATDGTEADAALLRLAGPVAASWLSRRAPQVTLEALELAGAAAWDETGVLARLHRDAGAVLAGATANGLAVDVVRVVAGDPDAVAAFIGECDTARGHSPRLDAGLDALADLLRTAASEAQQDPAAVEAAARWLVERMALALQASLVARHAPDAVTEAWLGGRLESPGTRGLGTAPLGVRQTAVVLDRALGAT</sequence>
<feature type="compositionally biased region" description="Low complexity" evidence="5">
    <location>
        <begin position="196"/>
        <end position="211"/>
    </location>
</feature>
<evidence type="ECO:0000259" key="7">
    <source>
        <dbReference type="Pfam" id="PF02770"/>
    </source>
</evidence>
<keyword evidence="2 4" id="KW-0285">Flavoprotein</keyword>
<dbReference type="InterPro" id="IPR009100">
    <property type="entry name" value="AcylCoA_DH/oxidase_NM_dom_sf"/>
</dbReference>
<dbReference type="Pfam" id="PF00441">
    <property type="entry name" value="Acyl-CoA_dh_1"/>
    <property type="match status" value="1"/>
</dbReference>
<evidence type="ECO:0000313" key="9">
    <source>
        <dbReference type="EMBL" id="MFC5382492.1"/>
    </source>
</evidence>
<dbReference type="Pfam" id="PF18158">
    <property type="entry name" value="AidB_N"/>
    <property type="match status" value="1"/>
</dbReference>
<keyword evidence="4" id="KW-0560">Oxidoreductase</keyword>
<dbReference type="SUPFAM" id="SSF47203">
    <property type="entry name" value="Acyl-CoA dehydrogenase C-terminal domain-like"/>
    <property type="match status" value="1"/>
</dbReference>
<name>A0ABW0GSH9_9MICO</name>
<feature type="region of interest" description="Disordered" evidence="5">
    <location>
        <begin position="1"/>
        <end position="23"/>
    </location>
</feature>
<dbReference type="PANTHER" id="PTHR42707">
    <property type="entry name" value="ACYL-COA DEHYDROGENASE"/>
    <property type="match status" value="1"/>
</dbReference>
<dbReference type="Gene3D" id="1.20.140.10">
    <property type="entry name" value="Butyryl-CoA Dehydrogenase, subunit A, domain 3"/>
    <property type="match status" value="1"/>
</dbReference>
<dbReference type="PANTHER" id="PTHR42707:SF3">
    <property type="entry name" value="ACYL-COA DEHYDROGENASE AIDB-RELATED"/>
    <property type="match status" value="1"/>
</dbReference>
<evidence type="ECO:0000256" key="1">
    <source>
        <dbReference type="ARBA" id="ARBA00009347"/>
    </source>
</evidence>
<evidence type="ECO:0000259" key="8">
    <source>
        <dbReference type="Pfam" id="PF18158"/>
    </source>
</evidence>
<dbReference type="InterPro" id="IPR041504">
    <property type="entry name" value="AidB_N"/>
</dbReference>
<keyword evidence="10" id="KW-1185">Reference proteome</keyword>
<feature type="region of interest" description="Disordered" evidence="5">
    <location>
        <begin position="196"/>
        <end position="220"/>
    </location>
</feature>
<comment type="similarity">
    <text evidence="1 4">Belongs to the acyl-CoA dehydrogenase family.</text>
</comment>
<feature type="domain" description="Acyl-CoA oxidase/dehydrogenase middle" evidence="7">
    <location>
        <begin position="209"/>
        <end position="306"/>
    </location>
</feature>
<evidence type="ECO:0000313" key="10">
    <source>
        <dbReference type="Proteomes" id="UP001596122"/>
    </source>
</evidence>
<dbReference type="Proteomes" id="UP001596122">
    <property type="component" value="Unassembled WGS sequence"/>
</dbReference>
<organism evidence="9 10">
    <name type="scientific">Aquipuribacter nitratireducens</name>
    <dbReference type="NCBI Taxonomy" id="650104"/>
    <lineage>
        <taxon>Bacteria</taxon>
        <taxon>Bacillati</taxon>
        <taxon>Actinomycetota</taxon>
        <taxon>Actinomycetes</taxon>
        <taxon>Micrococcales</taxon>
        <taxon>Intrasporangiaceae</taxon>
        <taxon>Aquipuribacter</taxon>
    </lineage>
</organism>